<evidence type="ECO:0000313" key="4">
    <source>
        <dbReference type="EMBL" id="GAA1648236.1"/>
    </source>
</evidence>
<dbReference type="Proteomes" id="UP001501319">
    <property type="component" value="Unassembled WGS sequence"/>
</dbReference>
<comment type="caution">
    <text evidence="4">The sequence shown here is derived from an EMBL/GenBank/DDBJ whole genome shotgun (WGS) entry which is preliminary data.</text>
</comment>
<dbReference type="InterPro" id="IPR046342">
    <property type="entry name" value="CBS_dom_sf"/>
</dbReference>
<feature type="domain" description="CBS" evidence="3">
    <location>
        <begin position="76"/>
        <end position="135"/>
    </location>
</feature>
<keyword evidence="1 2" id="KW-0129">CBS domain</keyword>
<dbReference type="InterPro" id="IPR051257">
    <property type="entry name" value="Diverse_CBS-Domain"/>
</dbReference>
<proteinExistence type="predicted"/>
<evidence type="ECO:0000259" key="3">
    <source>
        <dbReference type="PROSITE" id="PS51371"/>
    </source>
</evidence>
<evidence type="ECO:0000256" key="1">
    <source>
        <dbReference type="ARBA" id="ARBA00023122"/>
    </source>
</evidence>
<dbReference type="SMART" id="SM00116">
    <property type="entry name" value="CBS"/>
    <property type="match status" value="2"/>
</dbReference>
<sequence length="142" mass="15031">MTIMTTAREIMTPGAECVGENETLVAAARKMRDLDVGALPICGEDNRLKGVLTDRDIVVRSIAEGGDPATAVAGQLAQGKPVTIGADDSIEEALRTMTEHKVRRLPVIDGHDLVGMISLADIARALPDEATGRTVEEITQPS</sequence>
<protein>
    <submittedName>
        <fullName evidence="4">CBS domain-containing protein</fullName>
    </submittedName>
</protein>
<evidence type="ECO:0000313" key="5">
    <source>
        <dbReference type="Proteomes" id="UP001501319"/>
    </source>
</evidence>
<gene>
    <name evidence="4" type="ORF">GCM10009744_44510</name>
</gene>
<feature type="domain" description="CBS" evidence="3">
    <location>
        <begin position="11"/>
        <end position="68"/>
    </location>
</feature>
<dbReference type="PANTHER" id="PTHR43080">
    <property type="entry name" value="CBS DOMAIN-CONTAINING PROTEIN CBSX3, MITOCHONDRIAL"/>
    <property type="match status" value="1"/>
</dbReference>
<reference evidence="5" key="1">
    <citation type="journal article" date="2019" name="Int. J. Syst. Evol. Microbiol.">
        <title>The Global Catalogue of Microorganisms (GCM) 10K type strain sequencing project: providing services to taxonomists for standard genome sequencing and annotation.</title>
        <authorList>
            <consortium name="The Broad Institute Genomics Platform"/>
            <consortium name="The Broad Institute Genome Sequencing Center for Infectious Disease"/>
            <person name="Wu L."/>
            <person name="Ma J."/>
        </authorList>
    </citation>
    <scope>NUCLEOTIDE SEQUENCE [LARGE SCALE GENOMIC DNA]</scope>
    <source>
        <strain evidence="5">JCM 14306</strain>
    </source>
</reference>
<dbReference type="Gene3D" id="3.10.580.10">
    <property type="entry name" value="CBS-domain"/>
    <property type="match status" value="1"/>
</dbReference>
<dbReference type="CDD" id="cd04622">
    <property type="entry name" value="CBS_pair_HRP1_like"/>
    <property type="match status" value="1"/>
</dbReference>
<keyword evidence="5" id="KW-1185">Reference proteome</keyword>
<accession>A0ABP4RH23</accession>
<evidence type="ECO:0000256" key="2">
    <source>
        <dbReference type="PROSITE-ProRule" id="PRU00703"/>
    </source>
</evidence>
<name>A0ABP4RH23_9ACTN</name>
<dbReference type="PANTHER" id="PTHR43080:SF2">
    <property type="entry name" value="CBS DOMAIN-CONTAINING PROTEIN"/>
    <property type="match status" value="1"/>
</dbReference>
<organism evidence="4 5">
    <name type="scientific">Kribbella alba</name>
    <dbReference type="NCBI Taxonomy" id="190197"/>
    <lineage>
        <taxon>Bacteria</taxon>
        <taxon>Bacillati</taxon>
        <taxon>Actinomycetota</taxon>
        <taxon>Actinomycetes</taxon>
        <taxon>Propionibacteriales</taxon>
        <taxon>Kribbellaceae</taxon>
        <taxon>Kribbella</taxon>
    </lineage>
</organism>
<dbReference type="InterPro" id="IPR000644">
    <property type="entry name" value="CBS_dom"/>
</dbReference>
<dbReference type="Pfam" id="PF00571">
    <property type="entry name" value="CBS"/>
    <property type="match status" value="2"/>
</dbReference>
<dbReference type="PROSITE" id="PS51371">
    <property type="entry name" value="CBS"/>
    <property type="match status" value="2"/>
</dbReference>
<dbReference type="EMBL" id="BAAANE010000007">
    <property type="protein sequence ID" value="GAA1648236.1"/>
    <property type="molecule type" value="Genomic_DNA"/>
</dbReference>
<dbReference type="SUPFAM" id="SSF54631">
    <property type="entry name" value="CBS-domain pair"/>
    <property type="match status" value="1"/>
</dbReference>